<dbReference type="OrthoDB" id="6415195at2759"/>
<dbReference type="Proteomes" id="UP000887013">
    <property type="component" value="Unassembled WGS sequence"/>
</dbReference>
<gene>
    <name evidence="2" type="primary">AVEN_86550_1</name>
    <name evidence="2" type="ORF">NPIL_593431</name>
</gene>
<evidence type="ECO:0000313" key="3">
    <source>
        <dbReference type="Proteomes" id="UP000887013"/>
    </source>
</evidence>
<feature type="transmembrane region" description="Helical" evidence="1">
    <location>
        <begin position="12"/>
        <end position="39"/>
    </location>
</feature>
<name>A0A8X6U7B4_NEPPI</name>
<proteinExistence type="predicted"/>
<dbReference type="AlphaFoldDB" id="A0A8X6U7B4"/>
<accession>A0A8X6U7B4</accession>
<organism evidence="2 3">
    <name type="scientific">Nephila pilipes</name>
    <name type="common">Giant wood spider</name>
    <name type="synonym">Nephila maculata</name>
    <dbReference type="NCBI Taxonomy" id="299642"/>
    <lineage>
        <taxon>Eukaryota</taxon>
        <taxon>Metazoa</taxon>
        <taxon>Ecdysozoa</taxon>
        <taxon>Arthropoda</taxon>
        <taxon>Chelicerata</taxon>
        <taxon>Arachnida</taxon>
        <taxon>Araneae</taxon>
        <taxon>Araneomorphae</taxon>
        <taxon>Entelegynae</taxon>
        <taxon>Araneoidea</taxon>
        <taxon>Nephilidae</taxon>
        <taxon>Nephila</taxon>
    </lineage>
</organism>
<keyword evidence="1" id="KW-0812">Transmembrane</keyword>
<keyword evidence="3" id="KW-1185">Reference proteome</keyword>
<keyword evidence="1" id="KW-1133">Transmembrane helix</keyword>
<keyword evidence="1" id="KW-0472">Membrane</keyword>
<sequence length="107" mass="12164">MQPGKTDSSNLISWTFYATNSFGSLIAILWIAGGVPIALDTFKDEFFKTAHHKMLLSSLPEEPKLEKWLFHKPDFVFTGCDIFSYRRSSILAVVGTLLTYTFLIINR</sequence>
<evidence type="ECO:0000313" key="2">
    <source>
        <dbReference type="EMBL" id="GFT99483.1"/>
    </source>
</evidence>
<comment type="caution">
    <text evidence="2">The sequence shown here is derived from an EMBL/GenBank/DDBJ whole genome shotgun (WGS) entry which is preliminary data.</text>
</comment>
<evidence type="ECO:0000256" key="1">
    <source>
        <dbReference type="SAM" id="Phobius"/>
    </source>
</evidence>
<protein>
    <submittedName>
        <fullName evidence="2">Uncharacterized protein</fullName>
    </submittedName>
</protein>
<feature type="transmembrane region" description="Helical" evidence="1">
    <location>
        <begin position="88"/>
        <end position="105"/>
    </location>
</feature>
<dbReference type="EMBL" id="BMAW01026933">
    <property type="protein sequence ID" value="GFT99483.1"/>
    <property type="molecule type" value="Genomic_DNA"/>
</dbReference>
<reference evidence="2" key="1">
    <citation type="submission" date="2020-08" db="EMBL/GenBank/DDBJ databases">
        <title>Multicomponent nature underlies the extraordinary mechanical properties of spider dragline silk.</title>
        <authorList>
            <person name="Kono N."/>
            <person name="Nakamura H."/>
            <person name="Mori M."/>
            <person name="Yoshida Y."/>
            <person name="Ohtoshi R."/>
            <person name="Malay A.D."/>
            <person name="Moran D.A.P."/>
            <person name="Tomita M."/>
            <person name="Numata K."/>
            <person name="Arakawa K."/>
        </authorList>
    </citation>
    <scope>NUCLEOTIDE SEQUENCE</scope>
</reference>